<feature type="domain" description="BPL/LPL catalytic" evidence="2">
    <location>
        <begin position="45"/>
        <end position="277"/>
    </location>
</feature>
<dbReference type="PANTHER" id="PTHR10993:SF7">
    <property type="entry name" value="LIPOYLTRANSFERASE 2, MITOCHONDRIAL-RELATED"/>
    <property type="match status" value="1"/>
</dbReference>
<accession>A0AAJ0BXU6</accession>
<comment type="caution">
    <text evidence="3">The sequence shown here is derived from an EMBL/GenBank/DDBJ whole genome shotgun (WGS) entry which is preliminary data.</text>
</comment>
<dbReference type="Pfam" id="PF21948">
    <property type="entry name" value="LplA-B_cat"/>
    <property type="match status" value="1"/>
</dbReference>
<evidence type="ECO:0000313" key="3">
    <source>
        <dbReference type="EMBL" id="KAK1764046.1"/>
    </source>
</evidence>
<dbReference type="AlphaFoldDB" id="A0AAJ0BXU6"/>
<dbReference type="Proteomes" id="UP001244011">
    <property type="component" value="Unassembled WGS sequence"/>
</dbReference>
<protein>
    <recommendedName>
        <fullName evidence="2">BPL/LPL catalytic domain-containing protein</fullName>
    </recommendedName>
</protein>
<proteinExistence type="predicted"/>
<feature type="region of interest" description="Disordered" evidence="1">
    <location>
        <begin position="36"/>
        <end position="62"/>
    </location>
</feature>
<feature type="region of interest" description="Disordered" evidence="1">
    <location>
        <begin position="179"/>
        <end position="205"/>
    </location>
</feature>
<dbReference type="PROSITE" id="PS51733">
    <property type="entry name" value="BPL_LPL_CATALYTIC"/>
    <property type="match status" value="1"/>
</dbReference>
<dbReference type="GO" id="GO:0033819">
    <property type="term" value="F:lipoyl(octanoyl) transferase activity"/>
    <property type="evidence" value="ECO:0007669"/>
    <property type="project" value="TreeGrafter"/>
</dbReference>
<dbReference type="InterPro" id="IPR045864">
    <property type="entry name" value="aa-tRNA-synth_II/BPL/LPL"/>
</dbReference>
<evidence type="ECO:0000313" key="4">
    <source>
        <dbReference type="Proteomes" id="UP001244011"/>
    </source>
</evidence>
<dbReference type="GeneID" id="85308797"/>
<gene>
    <name evidence="3" type="ORF">QBC33DRAFT_498030</name>
</gene>
<dbReference type="SUPFAM" id="SSF55681">
    <property type="entry name" value="Class II aaRS and biotin synthetases"/>
    <property type="match status" value="1"/>
</dbReference>
<dbReference type="RefSeq" id="XP_060280259.1">
    <property type="nucleotide sequence ID" value="XM_060425610.1"/>
</dbReference>
<dbReference type="PANTHER" id="PTHR10993">
    <property type="entry name" value="OCTANOYLTRANSFERASE"/>
    <property type="match status" value="1"/>
</dbReference>
<name>A0AAJ0BXU6_9PEZI</name>
<evidence type="ECO:0000259" key="2">
    <source>
        <dbReference type="PROSITE" id="PS51733"/>
    </source>
</evidence>
<feature type="compositionally biased region" description="Basic residues" evidence="1">
    <location>
        <begin position="183"/>
        <end position="194"/>
    </location>
</feature>
<organism evidence="3 4">
    <name type="scientific">Phialemonium atrogriseum</name>
    <dbReference type="NCBI Taxonomy" id="1093897"/>
    <lineage>
        <taxon>Eukaryota</taxon>
        <taxon>Fungi</taxon>
        <taxon>Dikarya</taxon>
        <taxon>Ascomycota</taxon>
        <taxon>Pezizomycotina</taxon>
        <taxon>Sordariomycetes</taxon>
        <taxon>Sordariomycetidae</taxon>
        <taxon>Cephalothecales</taxon>
        <taxon>Cephalothecaceae</taxon>
        <taxon>Phialemonium</taxon>
    </lineage>
</organism>
<reference evidence="3" key="1">
    <citation type="submission" date="2023-06" db="EMBL/GenBank/DDBJ databases">
        <title>Genome-scale phylogeny and comparative genomics of the fungal order Sordariales.</title>
        <authorList>
            <consortium name="Lawrence Berkeley National Laboratory"/>
            <person name="Hensen N."/>
            <person name="Bonometti L."/>
            <person name="Westerberg I."/>
            <person name="Brannstrom I.O."/>
            <person name="Guillou S."/>
            <person name="Cros-Aarteil S."/>
            <person name="Calhoun S."/>
            <person name="Haridas S."/>
            <person name="Kuo A."/>
            <person name="Mondo S."/>
            <person name="Pangilinan J."/>
            <person name="Riley R."/>
            <person name="Labutti K."/>
            <person name="Andreopoulos B."/>
            <person name="Lipzen A."/>
            <person name="Chen C."/>
            <person name="Yanf M."/>
            <person name="Daum C."/>
            <person name="Ng V."/>
            <person name="Clum A."/>
            <person name="Steindorff A."/>
            <person name="Ohm R."/>
            <person name="Martin F."/>
            <person name="Silar P."/>
            <person name="Natvig D."/>
            <person name="Lalanne C."/>
            <person name="Gautier V."/>
            <person name="Ament-Velasquez S.L."/>
            <person name="Kruys A."/>
            <person name="Hutchinson M.I."/>
            <person name="Powell A.J."/>
            <person name="Barry K."/>
            <person name="Miller A.N."/>
            <person name="Grigoriev I.V."/>
            <person name="Debuchy R."/>
            <person name="Gladieux P."/>
            <person name="Thoren M.H."/>
            <person name="Johannesson H."/>
        </authorList>
    </citation>
    <scope>NUCLEOTIDE SEQUENCE</scope>
    <source>
        <strain evidence="3">8032-3</strain>
    </source>
</reference>
<dbReference type="GO" id="GO:0009249">
    <property type="term" value="P:protein lipoylation"/>
    <property type="evidence" value="ECO:0007669"/>
    <property type="project" value="TreeGrafter"/>
</dbReference>
<evidence type="ECO:0000256" key="1">
    <source>
        <dbReference type="SAM" id="MobiDB-lite"/>
    </source>
</evidence>
<dbReference type="EMBL" id="MU839022">
    <property type="protein sequence ID" value="KAK1764046.1"/>
    <property type="molecule type" value="Genomic_DNA"/>
</dbReference>
<keyword evidence="4" id="KW-1185">Reference proteome</keyword>
<dbReference type="Gene3D" id="3.30.930.10">
    <property type="entry name" value="Bira Bifunctional Protein, Domain 2"/>
    <property type="match status" value="1"/>
</dbReference>
<sequence>MRLRHIHLPSSPPTFPSYRLAASIQGHLRRQLLDAKDAPRTPGRHHPPPTLLSFTPQPTYTLGRRQTAPLAPAELARLRAPLHIRFPPNAAAHSRDDTNTYTHTYHPAVLPSPRGGLTTYHGPGQLVLWPITDLRPPSPNPLPPLTVRCYARLLESTTIQTLSRLHGLEAFTTSDPGVWVGGSHHHHHHHHHHPPSPPPPPPRKIAALGVHLRRHVSALGVAVNLDFPADVGRGDQASDPWARIVACGLEGRGVTSAAAEVAAAAARSGRSTGAPPLLPGPEEVAVAWAEEFARGLGAGGVDRVGGDEVAELVAMVREDGGLWREEGAGEL</sequence>
<dbReference type="InterPro" id="IPR004143">
    <property type="entry name" value="BPL_LPL_catalytic"/>
</dbReference>